<sequence length="260" mass="27422">MFRIFALIALVALPATASPLGEVSADIVVLGEVHDNPAHHAVQAEAVAALAPRAIVFEMLTEAQAARVRDDMLDDPAGLAEALEWSASGWPDFEMYYPIFAAARGAAVRGAAVPRDETRNAMRIGIPRAFGAEAEAYGLTGDLQAEELADRLNLQMAAHCDALPLELLPGMVDLQRLRDAVLARAALDALAETGGPVVVITGNGHARKDWGVPAYIARTAPEVSLFSLGQSEDGAPPQGGFDLVLDAPGVDRPDPCLAFR</sequence>
<dbReference type="SUPFAM" id="SSF159501">
    <property type="entry name" value="EreA/ChaN-like"/>
    <property type="match status" value="1"/>
</dbReference>
<name>A0ABQ1QVY4_9RHOB</name>
<feature type="chain" id="PRO_5046101963" description="Haem-binding uptake Tiki superfamily ChaN domain-containing protein" evidence="1">
    <location>
        <begin position="18"/>
        <end position="260"/>
    </location>
</feature>
<feature type="signal peptide" evidence="1">
    <location>
        <begin position="1"/>
        <end position="17"/>
    </location>
</feature>
<evidence type="ECO:0000313" key="3">
    <source>
        <dbReference type="EMBL" id="GGD44922.1"/>
    </source>
</evidence>
<keyword evidence="1" id="KW-0732">Signal</keyword>
<dbReference type="CDD" id="cd14727">
    <property type="entry name" value="ChanN-like"/>
    <property type="match status" value="1"/>
</dbReference>
<dbReference type="EMBL" id="BMGI01000005">
    <property type="protein sequence ID" value="GGD44922.1"/>
    <property type="molecule type" value="Genomic_DNA"/>
</dbReference>
<dbReference type="RefSeq" id="WP_188529421.1">
    <property type="nucleotide sequence ID" value="NZ_BMGI01000005.1"/>
</dbReference>
<evidence type="ECO:0000313" key="4">
    <source>
        <dbReference type="Proteomes" id="UP000617355"/>
    </source>
</evidence>
<keyword evidence="4" id="KW-1185">Reference proteome</keyword>
<gene>
    <name evidence="3" type="ORF">GCM10011358_30840</name>
</gene>
<organism evidence="3 4">
    <name type="scientific">Sinisalibacter lacisalsi</name>
    <dbReference type="NCBI Taxonomy" id="1526570"/>
    <lineage>
        <taxon>Bacteria</taxon>
        <taxon>Pseudomonadati</taxon>
        <taxon>Pseudomonadota</taxon>
        <taxon>Alphaproteobacteria</taxon>
        <taxon>Rhodobacterales</taxon>
        <taxon>Roseobacteraceae</taxon>
        <taxon>Sinisalibacter</taxon>
    </lineage>
</organism>
<reference evidence="4" key="1">
    <citation type="journal article" date="2019" name="Int. J. Syst. Evol. Microbiol.">
        <title>The Global Catalogue of Microorganisms (GCM) 10K type strain sequencing project: providing services to taxonomists for standard genome sequencing and annotation.</title>
        <authorList>
            <consortium name="The Broad Institute Genomics Platform"/>
            <consortium name="The Broad Institute Genome Sequencing Center for Infectious Disease"/>
            <person name="Wu L."/>
            <person name="Ma J."/>
        </authorList>
    </citation>
    <scope>NUCLEOTIDE SEQUENCE [LARGE SCALE GENOMIC DNA]</scope>
    <source>
        <strain evidence="4">CGMCC 1.12922</strain>
    </source>
</reference>
<dbReference type="Pfam" id="PF04187">
    <property type="entry name" value="Cofac_haem_bdg"/>
    <property type="match status" value="1"/>
</dbReference>
<proteinExistence type="predicted"/>
<accession>A0ABQ1QVY4</accession>
<protein>
    <recommendedName>
        <fullName evidence="2">Haem-binding uptake Tiki superfamily ChaN domain-containing protein</fullName>
    </recommendedName>
</protein>
<dbReference type="Proteomes" id="UP000617355">
    <property type="component" value="Unassembled WGS sequence"/>
</dbReference>
<feature type="domain" description="Haem-binding uptake Tiki superfamily ChaN" evidence="2">
    <location>
        <begin position="25"/>
        <end position="216"/>
    </location>
</feature>
<evidence type="ECO:0000259" key="2">
    <source>
        <dbReference type="Pfam" id="PF04187"/>
    </source>
</evidence>
<comment type="caution">
    <text evidence="3">The sequence shown here is derived from an EMBL/GenBank/DDBJ whole genome shotgun (WGS) entry which is preliminary data.</text>
</comment>
<evidence type="ECO:0000256" key="1">
    <source>
        <dbReference type="SAM" id="SignalP"/>
    </source>
</evidence>
<dbReference type="InterPro" id="IPR007314">
    <property type="entry name" value="Cofac_haem-bd_dom"/>
</dbReference>
<dbReference type="Gene3D" id="3.40.50.11550">
    <property type="match status" value="1"/>
</dbReference>